<feature type="compositionally biased region" description="Polar residues" evidence="7">
    <location>
        <begin position="1918"/>
        <end position="1932"/>
    </location>
</feature>
<feature type="region of interest" description="Disordered" evidence="7">
    <location>
        <begin position="1234"/>
        <end position="1720"/>
    </location>
</feature>
<feature type="compositionally biased region" description="Polar residues" evidence="7">
    <location>
        <begin position="756"/>
        <end position="799"/>
    </location>
</feature>
<feature type="compositionally biased region" description="Low complexity" evidence="7">
    <location>
        <begin position="900"/>
        <end position="918"/>
    </location>
</feature>
<feature type="compositionally biased region" description="Polar residues" evidence="7">
    <location>
        <begin position="1318"/>
        <end position="1340"/>
    </location>
</feature>
<gene>
    <name evidence="8" type="ORF">FisN_9Hu150</name>
</gene>
<feature type="compositionally biased region" description="Low complexity" evidence="7">
    <location>
        <begin position="930"/>
        <end position="948"/>
    </location>
</feature>
<comment type="function">
    <text evidence="6">Essential sporozoite protein. In the mosquito vector, required for sporozoite development in the oocyst, migration through the vector hemolymph and entry into the vector salivary glands. In the vertebrate host, required for sporozoite migration through the host dermis and infection of host hepatocytes. Binds to highly sulfated heparan sulfate proteoglycans (HSPGs) on the surface of host hepatocytes.</text>
</comment>
<feature type="compositionally biased region" description="Low complexity" evidence="7">
    <location>
        <begin position="1287"/>
        <end position="1315"/>
    </location>
</feature>
<evidence type="ECO:0000256" key="7">
    <source>
        <dbReference type="SAM" id="MobiDB-lite"/>
    </source>
</evidence>
<dbReference type="PANTHER" id="PTHR44826:SF3">
    <property type="entry name" value="SPORE COAT PROTEIN SP85"/>
    <property type="match status" value="1"/>
</dbReference>
<comment type="caution">
    <text evidence="8">The sequence shown here is derived from an EMBL/GenBank/DDBJ whole genome shotgun (WGS) entry which is preliminary data.</text>
</comment>
<keyword evidence="9" id="KW-1185">Reference proteome</keyword>
<evidence type="ECO:0000256" key="5">
    <source>
        <dbReference type="ARBA" id="ARBA00033726"/>
    </source>
</evidence>
<feature type="region of interest" description="Disordered" evidence="7">
    <location>
        <begin position="242"/>
        <end position="366"/>
    </location>
</feature>
<feature type="compositionally biased region" description="Low complexity" evidence="7">
    <location>
        <begin position="657"/>
        <end position="673"/>
    </location>
</feature>
<feature type="compositionally biased region" description="Basic and acidic residues" evidence="7">
    <location>
        <begin position="628"/>
        <end position="637"/>
    </location>
</feature>
<feature type="compositionally biased region" description="Low complexity" evidence="7">
    <location>
        <begin position="1346"/>
        <end position="1459"/>
    </location>
</feature>
<proteinExistence type="inferred from homology"/>
<name>A0A1Z5K2D9_FISSO</name>
<organism evidence="8 9">
    <name type="scientific">Fistulifera solaris</name>
    <name type="common">Oleaginous diatom</name>
    <dbReference type="NCBI Taxonomy" id="1519565"/>
    <lineage>
        <taxon>Eukaryota</taxon>
        <taxon>Sar</taxon>
        <taxon>Stramenopiles</taxon>
        <taxon>Ochrophyta</taxon>
        <taxon>Bacillariophyta</taxon>
        <taxon>Bacillariophyceae</taxon>
        <taxon>Bacillariophycidae</taxon>
        <taxon>Naviculales</taxon>
        <taxon>Naviculaceae</taxon>
        <taxon>Fistulifera</taxon>
    </lineage>
</organism>
<feature type="compositionally biased region" description="Polar residues" evidence="7">
    <location>
        <begin position="1946"/>
        <end position="1964"/>
    </location>
</feature>
<feature type="compositionally biased region" description="Low complexity" evidence="7">
    <location>
        <begin position="339"/>
        <end position="364"/>
    </location>
</feature>
<feature type="compositionally biased region" description="Polar residues" evidence="7">
    <location>
        <begin position="1257"/>
        <end position="1272"/>
    </location>
</feature>
<evidence type="ECO:0000256" key="2">
    <source>
        <dbReference type="ARBA" id="ARBA00021911"/>
    </source>
</evidence>
<feature type="compositionally biased region" description="Low complexity" evidence="7">
    <location>
        <begin position="593"/>
        <end position="602"/>
    </location>
</feature>
<dbReference type="Proteomes" id="UP000198406">
    <property type="component" value="Unassembled WGS sequence"/>
</dbReference>
<evidence type="ECO:0000256" key="6">
    <source>
        <dbReference type="ARBA" id="ARBA00045806"/>
    </source>
</evidence>
<dbReference type="InterPro" id="IPR051860">
    <property type="entry name" value="Plasmodium_CSP_Invasion"/>
</dbReference>
<sequence>MVYDLRGLCGIGIIEQKLAPFPLAYLILSTEKYPQDNKQQATMKLYQASISTILLTFIRLGALETSQDGGASPLANGEWSAESAEKDPVYADKEITFFSNFGATSNRNKKKGRLDCDWDHPEKVKHCPPAAVSPFVGGGGPPGAPPEDDVSCLRTPNHSLCRELHFGTETVTTSETSRVLVNGNTTDETVKISINATQNVSETEDAPNSFVAEFPVAFVATEAPTRDDCYGNMFDGRFCASSMPSVTEEPTTEPKAIPSRGKLKEPTPSELGSDSGEVEIPSGDDSNADQGGARVPKGHVDKHGSEVPSLSNEPTAIPSDSFKYDRGGAKLPTFALPDPSASPSTIPTNNPTPFSSPTPSSAPTRCEDRVAGTLERQPGNEVCVEASLAVTTVSRTHETVSFSVKQNFTQSALTWIATQYVGVNSIAACDTQKDLPVGQSLTYTAACDENFWALINIYVHDETAKSAAYVPGECSVDLIDGGACAYTIQLPCDCSGLSLSPQSPTPSPTSTPSGHPTTTRSDEPTLNLSEIPTPEMSAFPSSTPFLAPSSGLGETPTTFPSTNPSALLTSKPSAVSNQPSSEHKKDRTKPGAPTSSTSQPSSLPIIFSSDSLSDLPTSGPSYESVELASKEPSHDRGAFLSALPSIGPTSKPSRQASLTPSDSPSSTPTSLPSIGPTVVPSENDIPEIITLPPLPVPTGALPSSNPSNEPTILSSTNPSGNPSNELSEVPSATPSREQTEMPSIRSSSGPLAEPSLNPSKSPVDLSSVQPTSGPSIPSSYYSDNPTIAMTQQPGSNPRLPQSAEPLAFNTRSPTEQRSPQPTEEATANSSEKPLSSPSNSPYEKPSFSPSSPSSSNPFILSSDAPTIGITDEPSPVKSDEPSDFPSGLPTGKLGSEPRSESTLSPSASPRSSSSYEPTHLPTDPPHETLSDNPSDTPSSLSSEPTTSPQAPASSVPMVISDSPSDFPAYIASEQPAADYSDEPSVGPSAQQSDIPTFQPTFQGESAPSEVQSFSPTRTIQPSGVPTVSSSAVPNVQPSSFPSINVCEDYERITFNEDGFGNPIAAGSFVSMQWMNYGFKLKALARSDSSGGYMENGWPRIFDTLNPGTEITGTPSLAGDFGNVLILQQQRDKGQVKWQANENGGVIVFDFEVASRGEIVDIGLHNVVENAQIRVEKGDGVVTEFDVTSQGENVPVVLPLNVFSVKKVEVKMQGPSAVTFLSICYDKGVRPSTTIPGNLWPTEQPSVPPSFSPAPTRLPTTTQVPSMIPSSVPTAEGEKAPSENPSIFPTSTFVPTSVSSQLPSMSTTISPSSMESDAPSAQPSESPTTLPTSKPSNSPSYEPNAAPSILPSGTPSLSPTSLPSLAPVSSPSFAPSSLPSVVPTLDDSTSPSLTPTSEPTSTPSSSPVSEPSSNPSISPSLSPSGALSLSPSEEPSSIPSIDPSSVPSSRPSNEPSNLPSVFPSTIPTQEGEKAPSETPSSTPTESTEPSSIPTQTRSASPSFEPTAVLSSAPSTSPSASPSFLPSNSPLVTLSEPPSEKPSKRPSARPTTEPSLTPTMVLSLFPSTAPSSTPTNKQSADPTMELSTNPSAKPSVAPSLTPSTFLSGVPSSFPSIEPTSQSSLSPSAEPTQEGEKAPSELPSDAPTESLAPSNAPTQPQSEEPSVTPTGSASDVPSQRPTFTPTKPEDPSSAPSERPTSLPSSLSAPPSSGPSSLPSITPSIIPSSHPIMLVSAEPSISPTSFNSLSPTTIPTMSPLSSFPSIEPTKEVSSLNDPICVQVARLEDTSVAPDGSGMYSGNPISVSKQKGSTVSFVVEQTWKDVGSIRAISVAYEDVDGRMQCPQNVNVTEQSPVYTALCVDGVAEVALFVSDESFTGLTDISDRVPALCTNSAADFAMFMFSVPCDPNDETFCAEETMCPETSPSEIPSSAPSKDQSELKSTKRSESLSKAPSSATSVEPSFSPTSDAPRIFEDPICVQTAHMEATSAKEDGPFIYFSMPIRIRSQKETAVTFTIKNTWTVDDVGSLDDIYAVFEGTDNAMVCSQNSAIVDSTQELTAVCVDGVADVILFITDASFRGAPKLINTIPSLCENSNDEDTVMFAFRIPCDPDDESFCDEHFLSSETEALEIASASSVSCQQEARLDSDSIDKGKPGMYESNPIVIADQQPTSVSFKVKQSWSTPDGTLGAMSVYYESAEDESMVCDEITNIHQESSLYAAKCVDGIAEIAIFVRDGSFQGLMDVSTTIPQMCSKARESPFGKLAVFFFTIPCDPSDESFCISTGVDSSEPLSRQMRDDKEDHIVITSNEIMCGTIHEETFESPGDALSWKNGIESRSETFGNFLGRLGSGNSDVQKVFRMPVEASSATIRFKLYVINGGSNKDTLQFGIQNSWVNLPLTSNETRYHQDESITLRERAYDKVSFSSTFHHDSTYDIEIVVPRRWWVNHKKILSFGFRVLTTNDIHVDGYGIDDFTIEVDCGTQRRAKSLSHEPSKESDNFYYCQSADYPCGQDMVNVCHYSSRQGYQTFCIPEQDSEVLRFYRNDYCGPCVNYFRGDPLH</sequence>
<feature type="compositionally biased region" description="Low complexity" evidence="7">
    <location>
        <begin position="1475"/>
        <end position="1493"/>
    </location>
</feature>
<evidence type="ECO:0000256" key="4">
    <source>
        <dbReference type="ARBA" id="ARBA00022737"/>
    </source>
</evidence>
<feature type="compositionally biased region" description="Low complexity" evidence="7">
    <location>
        <begin position="510"/>
        <end position="519"/>
    </location>
</feature>
<accession>A0A1Z5K2D9</accession>
<feature type="compositionally biased region" description="Polar residues" evidence="7">
    <location>
        <begin position="1234"/>
        <end position="1244"/>
    </location>
</feature>
<evidence type="ECO:0000256" key="3">
    <source>
        <dbReference type="ARBA" id="ARBA00022522"/>
    </source>
</evidence>
<feature type="compositionally biased region" description="Polar residues" evidence="7">
    <location>
        <begin position="555"/>
        <end position="580"/>
    </location>
</feature>
<dbReference type="PANTHER" id="PTHR44826">
    <property type="entry name" value="SPORE COAT PROTEIN SP85"/>
    <property type="match status" value="1"/>
</dbReference>
<keyword evidence="4" id="KW-0677">Repeat</keyword>
<comment type="similarity">
    <text evidence="1">Belongs to the plasmodium circumsporozoite protein family.</text>
</comment>
<feature type="compositionally biased region" description="Basic and acidic residues" evidence="7">
    <location>
        <begin position="1933"/>
        <end position="1945"/>
    </location>
</feature>
<evidence type="ECO:0000256" key="1">
    <source>
        <dbReference type="ARBA" id="ARBA00006241"/>
    </source>
</evidence>
<feature type="region of interest" description="Disordered" evidence="7">
    <location>
        <begin position="499"/>
        <end position="1033"/>
    </location>
</feature>
<evidence type="ECO:0000313" key="8">
    <source>
        <dbReference type="EMBL" id="GAX20425.1"/>
    </source>
</evidence>
<evidence type="ECO:0000313" key="9">
    <source>
        <dbReference type="Proteomes" id="UP000198406"/>
    </source>
</evidence>
<feature type="compositionally biased region" description="Polar residues" evidence="7">
    <location>
        <begin position="1648"/>
        <end position="1682"/>
    </location>
</feature>
<feature type="compositionally biased region" description="Polar residues" evidence="7">
    <location>
        <begin position="647"/>
        <end position="656"/>
    </location>
</feature>
<feature type="compositionally biased region" description="Polar residues" evidence="7">
    <location>
        <begin position="809"/>
        <end position="828"/>
    </location>
</feature>
<feature type="compositionally biased region" description="Polar residues" evidence="7">
    <location>
        <begin position="701"/>
        <end position="749"/>
    </location>
</feature>
<dbReference type="InParanoid" id="A0A1Z5K2D9"/>
<feature type="compositionally biased region" description="Polar residues" evidence="7">
    <location>
        <begin position="1550"/>
        <end position="1628"/>
    </location>
</feature>
<keyword evidence="3" id="KW-0748">Sporozoite</keyword>
<feature type="compositionally biased region" description="Low complexity" evidence="7">
    <location>
        <begin position="1504"/>
        <end position="1535"/>
    </location>
</feature>
<feature type="compositionally biased region" description="Low complexity" evidence="7">
    <location>
        <begin position="1696"/>
        <end position="1720"/>
    </location>
</feature>
<protein>
    <recommendedName>
        <fullName evidence="2">Circumsporozoite protein</fullName>
    </recommendedName>
</protein>
<comment type="function">
    <text evidence="5">In the vertebrate host, binds to highly sulfated heparan sulfate proteoglycans (HSPGs) on the surface of host hepatocytes and is required for sporozoite invasion of the host hepatocytes.</text>
</comment>
<feature type="region of interest" description="Disordered" evidence="7">
    <location>
        <begin position="1917"/>
        <end position="1968"/>
    </location>
</feature>
<feature type="compositionally biased region" description="Polar residues" evidence="7">
    <location>
        <begin position="608"/>
        <end position="621"/>
    </location>
</feature>
<dbReference type="EMBL" id="BDSP01000147">
    <property type="protein sequence ID" value="GAX20425.1"/>
    <property type="molecule type" value="Genomic_DNA"/>
</dbReference>
<feature type="compositionally biased region" description="Polar residues" evidence="7">
    <location>
        <begin position="987"/>
        <end position="1033"/>
    </location>
</feature>
<reference evidence="8 9" key="1">
    <citation type="journal article" date="2015" name="Plant Cell">
        <title>Oil accumulation by the oleaginous diatom Fistulifera solaris as revealed by the genome and transcriptome.</title>
        <authorList>
            <person name="Tanaka T."/>
            <person name="Maeda Y."/>
            <person name="Veluchamy A."/>
            <person name="Tanaka M."/>
            <person name="Abida H."/>
            <person name="Marechal E."/>
            <person name="Bowler C."/>
            <person name="Muto M."/>
            <person name="Sunaga Y."/>
            <person name="Tanaka M."/>
            <person name="Yoshino T."/>
            <person name="Taniguchi T."/>
            <person name="Fukuda Y."/>
            <person name="Nemoto M."/>
            <person name="Matsumoto M."/>
            <person name="Wong P.S."/>
            <person name="Aburatani S."/>
            <person name="Fujibuchi W."/>
        </authorList>
    </citation>
    <scope>NUCLEOTIDE SEQUENCE [LARGE SCALE GENOMIC DNA]</scope>
    <source>
        <strain evidence="8 9">JPCC DA0580</strain>
    </source>
</reference>
<feature type="compositionally biased region" description="Low complexity" evidence="7">
    <location>
        <begin position="829"/>
        <end position="862"/>
    </location>
</feature>